<accession>A0A934Q5J7</accession>
<dbReference type="Gene3D" id="3.40.190.10">
    <property type="entry name" value="Periplasmic binding protein-like II"/>
    <property type="match status" value="2"/>
</dbReference>
<keyword evidence="1 2" id="KW-0732">Signal</keyword>
<protein>
    <submittedName>
        <fullName evidence="4">Transporter substrate-binding domain-containing protein</fullName>
    </submittedName>
</protein>
<dbReference type="RefSeq" id="WP_200114950.1">
    <property type="nucleotide sequence ID" value="NZ_JAEHOH010000009.1"/>
</dbReference>
<dbReference type="AlphaFoldDB" id="A0A934Q5J7"/>
<comment type="caution">
    <text evidence="4">The sequence shown here is derived from an EMBL/GenBank/DDBJ whole genome shotgun (WGS) entry which is preliminary data.</text>
</comment>
<dbReference type="SMART" id="SM00062">
    <property type="entry name" value="PBPb"/>
    <property type="match status" value="1"/>
</dbReference>
<dbReference type="EMBL" id="JAEHOH010000009">
    <property type="protein sequence ID" value="MBK0418800.1"/>
    <property type="molecule type" value="Genomic_DNA"/>
</dbReference>
<evidence type="ECO:0000259" key="3">
    <source>
        <dbReference type="SMART" id="SM00062"/>
    </source>
</evidence>
<dbReference type="InterPro" id="IPR001638">
    <property type="entry name" value="Solute-binding_3/MltF_N"/>
</dbReference>
<reference evidence="4" key="1">
    <citation type="submission" date="2020-12" db="EMBL/GenBank/DDBJ databases">
        <title>Leucobacter sp. CAS1, isolated from Chromium sludge.</title>
        <authorList>
            <person name="Xu Z."/>
        </authorList>
    </citation>
    <scope>NUCLEOTIDE SEQUENCE</scope>
    <source>
        <strain evidence="4">CSA1</strain>
    </source>
</reference>
<feature type="signal peptide" evidence="2">
    <location>
        <begin position="1"/>
        <end position="29"/>
    </location>
</feature>
<dbReference type="PANTHER" id="PTHR35936:SF19">
    <property type="entry name" value="AMINO-ACID-BINDING PROTEIN YXEM-RELATED"/>
    <property type="match status" value="1"/>
</dbReference>
<dbReference type="PANTHER" id="PTHR35936">
    <property type="entry name" value="MEMBRANE-BOUND LYTIC MUREIN TRANSGLYCOSYLASE F"/>
    <property type="match status" value="1"/>
</dbReference>
<dbReference type="SUPFAM" id="SSF53850">
    <property type="entry name" value="Periplasmic binding protein-like II"/>
    <property type="match status" value="1"/>
</dbReference>
<organism evidence="4 5">
    <name type="scientific">Leucobacter chromiisoli</name>
    <dbReference type="NCBI Taxonomy" id="2796471"/>
    <lineage>
        <taxon>Bacteria</taxon>
        <taxon>Bacillati</taxon>
        <taxon>Actinomycetota</taxon>
        <taxon>Actinomycetes</taxon>
        <taxon>Micrococcales</taxon>
        <taxon>Microbacteriaceae</taxon>
        <taxon>Leucobacter</taxon>
    </lineage>
</organism>
<keyword evidence="5" id="KW-1185">Reference proteome</keyword>
<feature type="chain" id="PRO_5039312993" evidence="2">
    <location>
        <begin position="30"/>
        <end position="286"/>
    </location>
</feature>
<feature type="domain" description="Solute-binding protein family 3/N-terminal" evidence="3">
    <location>
        <begin position="42"/>
        <end position="268"/>
    </location>
</feature>
<evidence type="ECO:0000313" key="5">
    <source>
        <dbReference type="Proteomes" id="UP000608530"/>
    </source>
</evidence>
<name>A0A934Q5J7_9MICO</name>
<proteinExistence type="predicted"/>
<dbReference type="Pfam" id="PF00497">
    <property type="entry name" value="SBP_bac_3"/>
    <property type="match status" value="1"/>
</dbReference>
<sequence>MKLMRTAGAAIAAVALATSLAACSGSSDADLSTFEKAQKTGEVDVALASLEPDSNLTPSGEVTGYVPEVTLAALEEYGITKLNGSVAEFEAFIPGLQASRWSMVTTGLTVTSERCEAVLFSNPLTVLQEALVYPTGNPDDISSYDDFSTESGLNLAVLTGSSQEKYALEQGVPAERLVKVSDSSGLIDSVVSGRADAFALGNIGIVGLLKPYADQLEYNLVEGAPVSATAVAFREEDRDFRDKFNEQLEKLRSDGSLEQMFEEWFGEENPGLTEATSLDPFAEGCE</sequence>
<evidence type="ECO:0000256" key="1">
    <source>
        <dbReference type="ARBA" id="ARBA00022729"/>
    </source>
</evidence>
<dbReference type="PROSITE" id="PS51257">
    <property type="entry name" value="PROKAR_LIPOPROTEIN"/>
    <property type="match status" value="1"/>
</dbReference>
<dbReference type="Proteomes" id="UP000608530">
    <property type="component" value="Unassembled WGS sequence"/>
</dbReference>
<evidence type="ECO:0000313" key="4">
    <source>
        <dbReference type="EMBL" id="MBK0418800.1"/>
    </source>
</evidence>
<evidence type="ECO:0000256" key="2">
    <source>
        <dbReference type="SAM" id="SignalP"/>
    </source>
</evidence>
<gene>
    <name evidence="4" type="ORF">JD276_07105</name>
</gene>